<keyword evidence="3" id="KW-0804">Transcription</keyword>
<dbReference type="Gene3D" id="1.10.10.60">
    <property type="entry name" value="Homeodomain-like"/>
    <property type="match status" value="1"/>
</dbReference>
<name>A0A1S1N1F2_9GAMM</name>
<evidence type="ECO:0000256" key="2">
    <source>
        <dbReference type="ARBA" id="ARBA00023125"/>
    </source>
</evidence>
<dbReference type="Proteomes" id="UP000180253">
    <property type="component" value="Unassembled WGS sequence"/>
</dbReference>
<proteinExistence type="predicted"/>
<keyword evidence="2" id="KW-0238">DNA-binding</keyword>
<evidence type="ECO:0000313" key="5">
    <source>
        <dbReference type="EMBL" id="OHU93498.1"/>
    </source>
</evidence>
<organism evidence="5 6">
    <name type="scientific">Pseudoalteromonas byunsanensis</name>
    <dbReference type="NCBI Taxonomy" id="327939"/>
    <lineage>
        <taxon>Bacteria</taxon>
        <taxon>Pseudomonadati</taxon>
        <taxon>Pseudomonadota</taxon>
        <taxon>Gammaproteobacteria</taxon>
        <taxon>Alteromonadales</taxon>
        <taxon>Pseudoalteromonadaceae</taxon>
        <taxon>Pseudoalteromonas</taxon>
    </lineage>
</organism>
<keyword evidence="6" id="KW-1185">Reference proteome</keyword>
<evidence type="ECO:0000256" key="3">
    <source>
        <dbReference type="ARBA" id="ARBA00023163"/>
    </source>
</evidence>
<dbReference type="GO" id="GO:0003700">
    <property type="term" value="F:DNA-binding transcription factor activity"/>
    <property type="evidence" value="ECO:0007669"/>
    <property type="project" value="InterPro"/>
</dbReference>
<reference evidence="5 6" key="1">
    <citation type="submission" date="2016-10" db="EMBL/GenBank/DDBJ databases">
        <title>Pseudoalteromonas amylolytica sp. nov., isolated from the surface seawater.</title>
        <authorList>
            <person name="Wu Y.-H."/>
            <person name="Cheng H."/>
            <person name="Jin X.-B."/>
            <person name="Wang C.-S."/>
            <person name="Xu X.-W."/>
        </authorList>
    </citation>
    <scope>NUCLEOTIDE SEQUENCE [LARGE SCALE GENOMIC DNA]</scope>
    <source>
        <strain evidence="5 6">JCM 12483</strain>
    </source>
</reference>
<dbReference type="EMBL" id="MNAN01000037">
    <property type="protein sequence ID" value="OHU93498.1"/>
    <property type="molecule type" value="Genomic_DNA"/>
</dbReference>
<evidence type="ECO:0000259" key="4">
    <source>
        <dbReference type="PROSITE" id="PS01124"/>
    </source>
</evidence>
<protein>
    <recommendedName>
        <fullName evidence="4">HTH araC/xylS-type domain-containing protein</fullName>
    </recommendedName>
</protein>
<dbReference type="GO" id="GO:0043565">
    <property type="term" value="F:sequence-specific DNA binding"/>
    <property type="evidence" value="ECO:0007669"/>
    <property type="project" value="InterPro"/>
</dbReference>
<dbReference type="PANTHER" id="PTHR46796">
    <property type="entry name" value="HTH-TYPE TRANSCRIPTIONAL ACTIVATOR RHAS-RELATED"/>
    <property type="match status" value="1"/>
</dbReference>
<accession>A0A1S1N1F2</accession>
<dbReference type="InterPro" id="IPR050204">
    <property type="entry name" value="AraC_XylS_family_regulators"/>
</dbReference>
<dbReference type="SMART" id="SM00342">
    <property type="entry name" value="HTH_ARAC"/>
    <property type="match status" value="1"/>
</dbReference>
<dbReference type="InterPro" id="IPR018060">
    <property type="entry name" value="HTH_AraC"/>
</dbReference>
<comment type="caution">
    <text evidence="5">The sequence shown here is derived from an EMBL/GenBank/DDBJ whole genome shotgun (WGS) entry which is preliminary data.</text>
</comment>
<keyword evidence="1" id="KW-0805">Transcription regulation</keyword>
<evidence type="ECO:0000256" key="1">
    <source>
        <dbReference type="ARBA" id="ARBA00023015"/>
    </source>
</evidence>
<dbReference type="PROSITE" id="PS01124">
    <property type="entry name" value="HTH_ARAC_FAMILY_2"/>
    <property type="match status" value="1"/>
</dbReference>
<dbReference type="AlphaFoldDB" id="A0A1S1N1F2"/>
<dbReference type="STRING" id="327939.BIW53_19280"/>
<dbReference type="PANTHER" id="PTHR46796:SF13">
    <property type="entry name" value="HTH-TYPE TRANSCRIPTIONAL ACTIVATOR RHAS"/>
    <property type="match status" value="1"/>
</dbReference>
<sequence length="257" mass="29049">MPQGVFDIFINTQALLYGADKQLLLPSMWLVGQHTRQYQLIAEEPCWVFTIRLKPFALLPFPQFNALEIKNTIQSITRNFGGSGLASQIVESLSENKQQTADIRLAVCTHLAQTWLIEKVLSKANFTVPTIFRAESNFILRNKGDIQVQALCDNFSLSKVTIRKHFLAHCGLLSKEMSQIWRLNHFLMLEHSGKLPSMTHSAIAAGFYDQAHLIREFKGILDCTPKVFFKDRSFDAATITQIAKRFGGSYSPVIQAD</sequence>
<feature type="domain" description="HTH araC/xylS-type" evidence="4">
    <location>
        <begin position="133"/>
        <end position="231"/>
    </location>
</feature>
<gene>
    <name evidence="5" type="ORF">BIW53_19280</name>
</gene>
<dbReference type="Pfam" id="PF12833">
    <property type="entry name" value="HTH_18"/>
    <property type="match status" value="1"/>
</dbReference>
<evidence type="ECO:0000313" key="6">
    <source>
        <dbReference type="Proteomes" id="UP000180253"/>
    </source>
</evidence>